<organism evidence="9 10">
    <name type="scientific">Mesorhizobium hungaricum</name>
    <dbReference type="NCBI Taxonomy" id="1566387"/>
    <lineage>
        <taxon>Bacteria</taxon>
        <taxon>Pseudomonadati</taxon>
        <taxon>Pseudomonadota</taxon>
        <taxon>Alphaproteobacteria</taxon>
        <taxon>Hyphomicrobiales</taxon>
        <taxon>Phyllobacteriaceae</taxon>
        <taxon>Mesorhizobium</taxon>
    </lineage>
</organism>
<comment type="similarity">
    <text evidence="2 6">Belongs to the GMC oxidoreductase family.</text>
</comment>
<keyword evidence="3 6" id="KW-0285">Flavoprotein</keyword>
<evidence type="ECO:0000256" key="3">
    <source>
        <dbReference type="ARBA" id="ARBA00022630"/>
    </source>
</evidence>
<evidence type="ECO:0000256" key="4">
    <source>
        <dbReference type="ARBA" id="ARBA00022827"/>
    </source>
</evidence>
<dbReference type="Pfam" id="PF00732">
    <property type="entry name" value="GMC_oxred_N"/>
    <property type="match status" value="1"/>
</dbReference>
<protein>
    <submittedName>
        <fullName evidence="9">Pyridoxine 4-oxidase</fullName>
    </submittedName>
</protein>
<dbReference type="GO" id="GO:0050660">
    <property type="term" value="F:flavin adenine dinucleotide binding"/>
    <property type="evidence" value="ECO:0007669"/>
    <property type="project" value="InterPro"/>
</dbReference>
<dbReference type="AlphaFoldDB" id="A0A1C2DVT5"/>
<dbReference type="Pfam" id="PF05199">
    <property type="entry name" value="GMC_oxred_C"/>
    <property type="match status" value="1"/>
</dbReference>
<dbReference type="PANTHER" id="PTHR11552:SF147">
    <property type="entry name" value="CHOLINE DEHYDROGENASE, MITOCHONDRIAL"/>
    <property type="match status" value="1"/>
</dbReference>
<dbReference type="InterPro" id="IPR012132">
    <property type="entry name" value="GMC_OxRdtase"/>
</dbReference>
<dbReference type="SUPFAM" id="SSF51905">
    <property type="entry name" value="FAD/NAD(P)-binding domain"/>
    <property type="match status" value="1"/>
</dbReference>
<proteinExistence type="inferred from homology"/>
<evidence type="ECO:0000256" key="2">
    <source>
        <dbReference type="ARBA" id="ARBA00010790"/>
    </source>
</evidence>
<evidence type="ECO:0000256" key="1">
    <source>
        <dbReference type="ARBA" id="ARBA00001974"/>
    </source>
</evidence>
<dbReference type="GO" id="GO:0016614">
    <property type="term" value="F:oxidoreductase activity, acting on CH-OH group of donors"/>
    <property type="evidence" value="ECO:0007669"/>
    <property type="project" value="InterPro"/>
</dbReference>
<dbReference type="PROSITE" id="PS00623">
    <property type="entry name" value="GMC_OXRED_1"/>
    <property type="match status" value="1"/>
</dbReference>
<name>A0A1C2DVT5_9HYPH</name>
<dbReference type="EMBL" id="MDEO01000031">
    <property type="protein sequence ID" value="OCX18890.1"/>
    <property type="molecule type" value="Genomic_DNA"/>
</dbReference>
<evidence type="ECO:0000259" key="7">
    <source>
        <dbReference type="PROSITE" id="PS00623"/>
    </source>
</evidence>
<dbReference type="PIRSF" id="PIRSF000137">
    <property type="entry name" value="Alcohol_oxidase"/>
    <property type="match status" value="1"/>
</dbReference>
<keyword evidence="10" id="KW-1185">Reference proteome</keyword>
<evidence type="ECO:0000313" key="9">
    <source>
        <dbReference type="EMBL" id="OCX18890.1"/>
    </source>
</evidence>
<dbReference type="SUPFAM" id="SSF54373">
    <property type="entry name" value="FAD-linked reductases, C-terminal domain"/>
    <property type="match status" value="1"/>
</dbReference>
<dbReference type="PANTHER" id="PTHR11552">
    <property type="entry name" value="GLUCOSE-METHANOL-CHOLINE GMC OXIDOREDUCTASE"/>
    <property type="match status" value="1"/>
</dbReference>
<dbReference type="PROSITE" id="PS00624">
    <property type="entry name" value="GMC_OXRED_2"/>
    <property type="match status" value="1"/>
</dbReference>
<dbReference type="STRING" id="1566387.QV13_11765"/>
<evidence type="ECO:0000256" key="6">
    <source>
        <dbReference type="RuleBase" id="RU003968"/>
    </source>
</evidence>
<feature type="domain" description="Glucose-methanol-choline oxidoreductase N-terminal" evidence="8">
    <location>
        <begin position="263"/>
        <end position="277"/>
    </location>
</feature>
<dbReference type="OrthoDB" id="9785276at2"/>
<dbReference type="InterPro" id="IPR036188">
    <property type="entry name" value="FAD/NAD-bd_sf"/>
</dbReference>
<feature type="domain" description="Glucose-methanol-choline oxidoreductase N-terminal" evidence="7">
    <location>
        <begin position="88"/>
        <end position="111"/>
    </location>
</feature>
<evidence type="ECO:0000256" key="5">
    <source>
        <dbReference type="PIRSR" id="PIRSR000137-2"/>
    </source>
</evidence>
<gene>
    <name evidence="9" type="ORF">QV13_11765</name>
</gene>
<sequence>MTNAAVERKLYADVVIVGGGSAGALLAARLSEEPARRVLLIEAGEEAKDPDIWNPAAWPALQGRSYDWDYRTEPQAGTAGRVHHWARGRLVGGSSCLHAMGYMRGHPSDFQTWVDATGDRRWSWDGLLSAFQAVEDHPRGGNGLYGKGGPMPVHLPTNEISSVARAFIEAGASLGLPRLEGHNSGQMIGVTPNSLNIHDGKRVTVADAWLTPAVRSRENLTILTGSLVRRLTLDGNQVRSLEVVGRQGSPFEVSADQVVLCAGALESPALLMRSGIGPHDILQAAGVDCLIDMPEIGRNLQDHLLGAGNLYAARKPVPPSRLQHSESMAYMRAGNFTAGGQPEIVVGCGVAPIVSERFQAPAAGTAYSLLFGITHPTSRGSLRISGPELGDRLIIDPAYLQTDRDRALFRQALEAAREIGHRDELAEWREHELLPTSLNDEAEIDNFIARAVITHHHPCGTLRMGKDTDAVVDADLLLKALDNLFVVDASVMPGLTAGPIHAAVLAIAETFARTMNAGG</sequence>
<comment type="cofactor">
    <cofactor evidence="1 5">
        <name>FAD</name>
        <dbReference type="ChEBI" id="CHEBI:57692"/>
    </cofactor>
</comment>
<dbReference type="Proteomes" id="UP000094412">
    <property type="component" value="Unassembled WGS sequence"/>
</dbReference>
<evidence type="ECO:0000313" key="10">
    <source>
        <dbReference type="Proteomes" id="UP000094412"/>
    </source>
</evidence>
<reference evidence="9 10" key="1">
    <citation type="submission" date="2016-08" db="EMBL/GenBank/DDBJ databases">
        <title>Whole genome sequence of Mesorhizobium sp. strain UASWS1009 isolated from industrial sewage.</title>
        <authorList>
            <person name="Crovadore J."/>
            <person name="Calmin G."/>
            <person name="Chablais R."/>
            <person name="Cochard B."/>
            <person name="Lefort F."/>
        </authorList>
    </citation>
    <scope>NUCLEOTIDE SEQUENCE [LARGE SCALE GENOMIC DNA]</scope>
    <source>
        <strain evidence="9 10">UASWS1009</strain>
    </source>
</reference>
<dbReference type="Gene3D" id="3.50.50.60">
    <property type="entry name" value="FAD/NAD(P)-binding domain"/>
    <property type="match status" value="1"/>
</dbReference>
<feature type="binding site" evidence="5">
    <location>
        <position position="228"/>
    </location>
    <ligand>
        <name>FAD</name>
        <dbReference type="ChEBI" id="CHEBI:57692"/>
    </ligand>
</feature>
<keyword evidence="4 5" id="KW-0274">FAD</keyword>
<dbReference type="InterPro" id="IPR007867">
    <property type="entry name" value="GMC_OxRtase_C"/>
</dbReference>
<dbReference type="RefSeq" id="WP_024924979.1">
    <property type="nucleotide sequence ID" value="NZ_MDEO01000031.1"/>
</dbReference>
<dbReference type="InterPro" id="IPR000172">
    <property type="entry name" value="GMC_OxRdtase_N"/>
</dbReference>
<accession>A0A1C2DVT5</accession>
<dbReference type="Gene3D" id="3.30.560.10">
    <property type="entry name" value="Glucose Oxidase, domain 3"/>
    <property type="match status" value="1"/>
</dbReference>
<evidence type="ECO:0000259" key="8">
    <source>
        <dbReference type="PROSITE" id="PS00624"/>
    </source>
</evidence>
<comment type="caution">
    <text evidence="9">The sequence shown here is derived from an EMBL/GenBank/DDBJ whole genome shotgun (WGS) entry which is preliminary data.</text>
</comment>